<protein>
    <submittedName>
        <fullName evidence="2">Predicted protein</fullName>
    </submittedName>
</protein>
<dbReference type="AlphaFoldDB" id="C1MHF6"/>
<gene>
    <name evidence="2" type="ORF">MICPUCDRAFT_50159</name>
</gene>
<dbReference type="Proteomes" id="UP000001876">
    <property type="component" value="Unassembled WGS sequence"/>
</dbReference>
<accession>C1MHF6</accession>
<feature type="region of interest" description="Disordered" evidence="1">
    <location>
        <begin position="58"/>
        <end position="87"/>
    </location>
</feature>
<dbReference type="RefSeq" id="XP_003054947.1">
    <property type="nucleotide sequence ID" value="XM_003054901.1"/>
</dbReference>
<dbReference type="KEGG" id="mpp:MICPUCDRAFT_50159"/>
<name>C1MHF6_MICPC</name>
<dbReference type="EMBL" id="GG663735">
    <property type="protein sequence ID" value="EEH60199.1"/>
    <property type="molecule type" value="Genomic_DNA"/>
</dbReference>
<keyword evidence="3" id="KW-1185">Reference proteome</keyword>
<proteinExistence type="predicted"/>
<organism evidence="3">
    <name type="scientific">Micromonas pusilla (strain CCMP1545)</name>
    <name type="common">Picoplanktonic green alga</name>
    <dbReference type="NCBI Taxonomy" id="564608"/>
    <lineage>
        <taxon>Eukaryota</taxon>
        <taxon>Viridiplantae</taxon>
        <taxon>Chlorophyta</taxon>
        <taxon>Mamiellophyceae</taxon>
        <taxon>Mamiellales</taxon>
        <taxon>Mamiellaceae</taxon>
        <taxon>Micromonas</taxon>
    </lineage>
</organism>
<evidence type="ECO:0000313" key="3">
    <source>
        <dbReference type="Proteomes" id="UP000001876"/>
    </source>
</evidence>
<sequence length="87" mass="9624">MKQGGLVMFKSGECWHGSTKVHYGGEDVSAKTGTRIVVSLFCDPRILNCIRNRVLSRVPPPPQPNKATKERIAATGGKQCRFPPPRY</sequence>
<evidence type="ECO:0000313" key="2">
    <source>
        <dbReference type="EMBL" id="EEH60199.1"/>
    </source>
</evidence>
<dbReference type="GeneID" id="9681061"/>
<reference evidence="2 3" key="1">
    <citation type="journal article" date="2009" name="Science">
        <title>Green evolution and dynamic adaptations revealed by genomes of the marine picoeukaryotes Micromonas.</title>
        <authorList>
            <person name="Worden A.Z."/>
            <person name="Lee J.H."/>
            <person name="Mock T."/>
            <person name="Rouze P."/>
            <person name="Simmons M.P."/>
            <person name="Aerts A.L."/>
            <person name="Allen A.E."/>
            <person name="Cuvelier M.L."/>
            <person name="Derelle E."/>
            <person name="Everett M.V."/>
            <person name="Foulon E."/>
            <person name="Grimwood J."/>
            <person name="Gundlach H."/>
            <person name="Henrissat B."/>
            <person name="Napoli C."/>
            <person name="McDonald S.M."/>
            <person name="Parker M.S."/>
            <person name="Rombauts S."/>
            <person name="Salamov A."/>
            <person name="Von Dassow P."/>
            <person name="Badger J.H."/>
            <person name="Coutinho P.M."/>
            <person name="Demir E."/>
            <person name="Dubchak I."/>
            <person name="Gentemann C."/>
            <person name="Eikrem W."/>
            <person name="Gready J.E."/>
            <person name="John U."/>
            <person name="Lanier W."/>
            <person name="Lindquist E.A."/>
            <person name="Lucas S."/>
            <person name="Mayer K.F."/>
            <person name="Moreau H."/>
            <person name="Not F."/>
            <person name="Otillar R."/>
            <person name="Panaud O."/>
            <person name="Pangilinan J."/>
            <person name="Paulsen I."/>
            <person name="Piegu B."/>
            <person name="Poliakov A."/>
            <person name="Robbens S."/>
            <person name="Schmutz J."/>
            <person name="Toulza E."/>
            <person name="Wyss T."/>
            <person name="Zelensky A."/>
            <person name="Zhou K."/>
            <person name="Armbrust E.V."/>
            <person name="Bhattacharya D."/>
            <person name="Goodenough U.W."/>
            <person name="Van de Peer Y."/>
            <person name="Grigoriev I.V."/>
        </authorList>
    </citation>
    <scope>NUCLEOTIDE SEQUENCE [LARGE SCALE GENOMIC DNA]</scope>
    <source>
        <strain evidence="2 3">CCMP1545</strain>
    </source>
</reference>
<evidence type="ECO:0000256" key="1">
    <source>
        <dbReference type="SAM" id="MobiDB-lite"/>
    </source>
</evidence>